<comment type="subcellular location">
    <subcellularLocation>
        <location evidence="3">Cell membrane</location>
        <topology evidence="3">Multi-pass membrane protein</topology>
    </subcellularLocation>
</comment>
<evidence type="ECO:0000256" key="13">
    <source>
        <dbReference type="ARBA" id="ARBA00023049"/>
    </source>
</evidence>
<comment type="cofactor">
    <cofactor evidence="1">
        <name>Ca(2+)</name>
        <dbReference type="ChEBI" id="CHEBI:29108"/>
    </cofactor>
</comment>
<evidence type="ECO:0000256" key="17">
    <source>
        <dbReference type="ARBA" id="ARBA00026104"/>
    </source>
</evidence>
<dbReference type="CTD" id="36338548"/>
<dbReference type="GO" id="GO:0046872">
    <property type="term" value="F:metal ion binding"/>
    <property type="evidence" value="ECO:0007669"/>
    <property type="project" value="UniProtKB-KW"/>
</dbReference>
<dbReference type="PANTHER" id="PTHR45792:SF8">
    <property type="entry name" value="DIACYLGLYCEROL LIPASE-ALPHA"/>
    <property type="match status" value="1"/>
</dbReference>
<feature type="compositionally biased region" description="Basic and acidic residues" evidence="18">
    <location>
        <begin position="405"/>
        <end position="422"/>
    </location>
</feature>
<gene>
    <name evidence="21" type="ORF">EGR_02833</name>
</gene>
<dbReference type="SMART" id="SM01154">
    <property type="entry name" value="DUF1704"/>
    <property type="match status" value="1"/>
</dbReference>
<reference evidence="21 22" key="1">
    <citation type="journal article" date="2013" name="Nat. Genet.">
        <title>The genome of the hydatid tapeworm Echinococcus granulosus.</title>
        <authorList>
            <person name="Zheng H."/>
            <person name="Zhang W."/>
            <person name="Zhang L."/>
            <person name="Zhang Z."/>
            <person name="Li J."/>
            <person name="Lu G."/>
            <person name="Zhu Y."/>
            <person name="Wang Y."/>
            <person name="Huang Y."/>
            <person name="Liu J."/>
            <person name="Kang H."/>
            <person name="Chen J."/>
            <person name="Wang L."/>
            <person name="Chen A."/>
            <person name="Yu S."/>
            <person name="Gao Z."/>
            <person name="Jin L."/>
            <person name="Gu W."/>
            <person name="Wang Z."/>
            <person name="Zhao L."/>
            <person name="Shi B."/>
            <person name="Wen H."/>
            <person name="Lin R."/>
            <person name="Jones M.K."/>
            <person name="Brejova B."/>
            <person name="Vinar T."/>
            <person name="Zhao G."/>
            <person name="McManus D.P."/>
            <person name="Chen Z."/>
            <person name="Zhou Y."/>
            <person name="Wang S."/>
        </authorList>
    </citation>
    <scope>NUCLEOTIDE SEQUENCE [LARGE SCALE GENOMIC DNA]</scope>
</reference>
<dbReference type="InterPro" id="IPR029058">
    <property type="entry name" value="AB_hydrolase_fold"/>
</dbReference>
<dbReference type="GeneID" id="36338548"/>
<keyword evidence="10" id="KW-0106">Calcium</keyword>
<keyword evidence="22" id="KW-1185">Reference proteome</keyword>
<evidence type="ECO:0000256" key="6">
    <source>
        <dbReference type="ARBA" id="ARBA00022670"/>
    </source>
</evidence>
<evidence type="ECO:0000256" key="4">
    <source>
        <dbReference type="ARBA" id="ARBA00022475"/>
    </source>
</evidence>
<evidence type="ECO:0000256" key="7">
    <source>
        <dbReference type="ARBA" id="ARBA00022692"/>
    </source>
</evidence>
<dbReference type="RefSeq" id="XP_024353576.1">
    <property type="nucleotide sequence ID" value="XM_024492082.1"/>
</dbReference>
<protein>
    <recommendedName>
        <fullName evidence="17">sn-1-specific diacylglycerol lipase</fullName>
        <ecNumber evidence="17">3.1.1.116</ecNumber>
    </recommendedName>
</protein>
<dbReference type="PANTHER" id="PTHR45792">
    <property type="entry name" value="DIACYLGLYCEROL LIPASE HOMOLOG-RELATED"/>
    <property type="match status" value="1"/>
</dbReference>
<dbReference type="GO" id="GO:0008237">
    <property type="term" value="F:metallopeptidase activity"/>
    <property type="evidence" value="ECO:0007669"/>
    <property type="project" value="UniProtKB-KW"/>
</dbReference>
<feature type="transmembrane region" description="Helical" evidence="19">
    <location>
        <begin position="1190"/>
        <end position="1206"/>
    </location>
</feature>
<evidence type="ECO:0000256" key="19">
    <source>
        <dbReference type="SAM" id="Phobius"/>
    </source>
</evidence>
<keyword evidence="8" id="KW-0479">Metal-binding</keyword>
<keyword evidence="4" id="KW-1003">Cell membrane</keyword>
<name>W6ULH3_ECHGR</name>
<keyword evidence="13" id="KW-0482">Metalloprotease</keyword>
<dbReference type="Proteomes" id="UP000019149">
    <property type="component" value="Unassembled WGS sequence"/>
</dbReference>
<evidence type="ECO:0000256" key="5">
    <source>
        <dbReference type="ARBA" id="ARBA00022553"/>
    </source>
</evidence>
<evidence type="ECO:0000256" key="8">
    <source>
        <dbReference type="ARBA" id="ARBA00022723"/>
    </source>
</evidence>
<dbReference type="CDD" id="cd00519">
    <property type="entry name" value="Lipase_3"/>
    <property type="match status" value="1"/>
</dbReference>
<dbReference type="Pfam" id="PF08014">
    <property type="entry name" value="MATCAP"/>
    <property type="match status" value="1"/>
</dbReference>
<organism evidence="21 22">
    <name type="scientific">Echinococcus granulosus</name>
    <name type="common">Hydatid tapeworm</name>
    <dbReference type="NCBI Taxonomy" id="6210"/>
    <lineage>
        <taxon>Eukaryota</taxon>
        <taxon>Metazoa</taxon>
        <taxon>Spiralia</taxon>
        <taxon>Lophotrochozoa</taxon>
        <taxon>Platyhelminthes</taxon>
        <taxon>Cestoda</taxon>
        <taxon>Eucestoda</taxon>
        <taxon>Cyclophyllidea</taxon>
        <taxon>Taeniidae</taxon>
        <taxon>Echinococcus</taxon>
        <taxon>Echinococcus granulosus group</taxon>
    </lineage>
</organism>
<feature type="transmembrane region" description="Helical" evidence="19">
    <location>
        <begin position="679"/>
        <end position="697"/>
    </location>
</feature>
<keyword evidence="14" id="KW-0443">Lipid metabolism</keyword>
<evidence type="ECO:0000313" key="21">
    <source>
        <dbReference type="EMBL" id="EUB62380.1"/>
    </source>
</evidence>
<comment type="caution">
    <text evidence="21">The sequence shown here is derived from an EMBL/GenBank/DDBJ whole genome shotgun (WGS) entry which is preliminary data.</text>
</comment>
<dbReference type="SUPFAM" id="SSF53474">
    <property type="entry name" value="alpha/beta-Hydrolases"/>
    <property type="match status" value="1"/>
</dbReference>
<dbReference type="InterPro" id="IPR012548">
    <property type="entry name" value="MATCAP"/>
</dbReference>
<dbReference type="OrthoDB" id="438440at2759"/>
<proteinExistence type="predicted"/>
<keyword evidence="15 19" id="KW-0472">Membrane</keyword>
<dbReference type="KEGG" id="egl:EGR_02833"/>
<keyword evidence="5" id="KW-0597">Phosphoprotein</keyword>
<evidence type="ECO:0000256" key="12">
    <source>
        <dbReference type="ARBA" id="ARBA00022989"/>
    </source>
</evidence>
<evidence type="ECO:0000256" key="14">
    <source>
        <dbReference type="ARBA" id="ARBA00023098"/>
    </source>
</evidence>
<dbReference type="InterPro" id="IPR052214">
    <property type="entry name" value="DAG_Lipase-Related"/>
</dbReference>
<evidence type="ECO:0000256" key="16">
    <source>
        <dbReference type="ARBA" id="ARBA00024531"/>
    </source>
</evidence>
<feature type="domain" description="Fungal lipase-type" evidence="20">
    <location>
        <begin position="1076"/>
        <end position="1228"/>
    </location>
</feature>
<dbReference type="GO" id="GO:0046340">
    <property type="term" value="P:diacylglycerol catabolic process"/>
    <property type="evidence" value="ECO:0007669"/>
    <property type="project" value="TreeGrafter"/>
</dbReference>
<sequence length="1532" mass="173145">MVDVVEDIIEATDRDEKKQDLVDGVCVRHEKSVPAKFLGAFSPKNDAEQKERFLRRNFTPQFALSSPVFDIEAKRILGIVIKRFKTIDSFVEASYGPMISIEKATEKVVHYIKTAKFPTPLEVIWCDELIGSALMVSSRSALPYQASDRHFTVLLRSNSGNTYLREQGILSLLDHELGTHYLRSYNDGTQPWYTKRKEFDLTASNSGELMTIEEGLACLHTAFHGRYPYLGIPALLYYGACMAEYLPFKDLYQHLSKYVKSEEQLWKHCMRVKRCLPCQNNCGGYGKDQRYFEGAITILRDQNNIDFAQLMCGKLAISDLPRIRDVCSVERIRLPYFMEPMAAYRTRLLQIARLNGVTVVEVNAAPPSLCFDITSKTSRRDSASGSFQDSRNTRPPKRYTSVKPPPHEYTREARNFTERKDPSSSLRRRHSINSRSAAQPPAPETSLASESPHVEVLPSFTSFFEGLDFVDITPVSVIQRKPPCDHSNAFKNLVFGDCGCSLFTEGYISATPAEDTSSRTVPIVIEIDMHVANHIYLETFAMYDSEHWNSAMLISSVGDYFENMEFGSSFKVCDPHLRGFKNPNDQACFFLRNACVLGLVLLVVSLIFILTTFDSTGRAWQHHPGLWCMEEDANSQRLNRAQAHRLIARLWRRRIRCLACLRNTCRQLDLNTKRSSRDAMLLVSDMVGTYFMTNLVASDLLAGLLLLRWQTRQWIGCESRVPLERVLEDSDIYDPVTSPPPHAGSVGILVPRDDGNPFNRLATNWLGIRRLWIYSKFASAVYGRLLYLFSQRLSPRAALRLCKYAKCEGCFDSCCSVKSGCHLLLNKMSHFCDAVKQLRLDILNRDVLMAEPLALLKLWKLNPLEGFMHHTHRMLNIPTDVLQTPRHLFTADWNRQIVEVIPLYVFSLRAFCQAEGDLETHSFLSPSEEISIGCCICKHDACNLAVYQEITGAPIESLVYYSFVNTSSELSCGTVEVYSWSRSKIPERPVVLPMYEESRVKLDCMPTAIAFRSQSEHGCEKLLPPSDRLLFLQLQLAFSIETLSTPTHTCDTLGRFSDVYQSPFFVAFDDESESIIIAIRGTLSPEDVIVDMLAEGKRLLSDELPFDVPADQILDFYVHMGILYTARNLRDIILRLQLIEKARVKRGSYPLVVCGHSLGAGVASVLAFLLRKSYPEVKAYAYSPPLGLMRYFYLSYLVALIFARMARYCKPFVVSIVLGCDIVPRLSIPTLNDLKWRLLSALQDCNVPKYRILANAVRIVGLNCLFPSFCRPTSNTIGLDTRLFSASCQYNLLRPKVYNPRSAPAISSSTEYSDFVSDSTTSTHRPVRYLSENRSLFRWLRAKTDVLLRTNASGTIYVPFASALMTSEFSTVTASSSVEVNEPLGVHEDFVSMDTRVRFAGLVVHIVQVEDTEQQSGASLRRDSSTSSPWGQDHLAYPPVAIWSNSRQFQTIIIHPRMLSDHLPDEVSTALHRIYSATSQPNSPLLSGNVNRHDPRDCDMALLYGSGGGRVVVVVVVLARVDTLTFDARFRV</sequence>
<dbReference type="GO" id="GO:0005886">
    <property type="term" value="C:plasma membrane"/>
    <property type="evidence" value="ECO:0007669"/>
    <property type="project" value="UniProtKB-SubCell"/>
</dbReference>
<dbReference type="GO" id="GO:0006508">
    <property type="term" value="P:proteolysis"/>
    <property type="evidence" value="ECO:0007669"/>
    <property type="project" value="UniProtKB-KW"/>
</dbReference>
<evidence type="ECO:0000256" key="18">
    <source>
        <dbReference type="SAM" id="MobiDB-lite"/>
    </source>
</evidence>
<keyword evidence="9" id="KW-0378">Hydrolase</keyword>
<comment type="cofactor">
    <cofactor evidence="2">
        <name>Zn(2+)</name>
        <dbReference type="ChEBI" id="CHEBI:29105"/>
    </cofactor>
</comment>
<evidence type="ECO:0000256" key="11">
    <source>
        <dbReference type="ARBA" id="ARBA00022963"/>
    </source>
</evidence>
<comment type="catalytic activity">
    <reaction evidence="16">
        <text>a 1,2-diacyl-sn-glycerol + H2O = a 2-acylglycerol + a fatty acid + H(+)</text>
        <dbReference type="Rhea" id="RHEA:33275"/>
        <dbReference type="ChEBI" id="CHEBI:15377"/>
        <dbReference type="ChEBI" id="CHEBI:15378"/>
        <dbReference type="ChEBI" id="CHEBI:17389"/>
        <dbReference type="ChEBI" id="CHEBI:17815"/>
        <dbReference type="ChEBI" id="CHEBI:28868"/>
        <dbReference type="EC" id="3.1.1.116"/>
    </reaction>
    <physiologicalReaction direction="left-to-right" evidence="16">
        <dbReference type="Rhea" id="RHEA:33276"/>
    </physiologicalReaction>
</comment>
<feature type="region of interest" description="Disordered" evidence="18">
    <location>
        <begin position="379"/>
        <end position="451"/>
    </location>
</feature>
<dbReference type="EMBL" id="APAU02000013">
    <property type="protein sequence ID" value="EUB62380.1"/>
    <property type="molecule type" value="Genomic_DNA"/>
</dbReference>
<feature type="transmembrane region" description="Helical" evidence="19">
    <location>
        <begin position="590"/>
        <end position="613"/>
    </location>
</feature>
<evidence type="ECO:0000313" key="22">
    <source>
        <dbReference type="Proteomes" id="UP000019149"/>
    </source>
</evidence>
<keyword evidence="6" id="KW-0645">Protease</keyword>
<evidence type="ECO:0000256" key="15">
    <source>
        <dbReference type="ARBA" id="ARBA00023136"/>
    </source>
</evidence>
<dbReference type="GO" id="GO:0019369">
    <property type="term" value="P:arachidonate metabolic process"/>
    <property type="evidence" value="ECO:0007669"/>
    <property type="project" value="TreeGrafter"/>
</dbReference>
<evidence type="ECO:0000256" key="2">
    <source>
        <dbReference type="ARBA" id="ARBA00001947"/>
    </source>
</evidence>
<evidence type="ECO:0000256" key="1">
    <source>
        <dbReference type="ARBA" id="ARBA00001913"/>
    </source>
</evidence>
<dbReference type="GO" id="GO:0016298">
    <property type="term" value="F:lipase activity"/>
    <property type="evidence" value="ECO:0007669"/>
    <property type="project" value="TreeGrafter"/>
</dbReference>
<evidence type="ECO:0000259" key="20">
    <source>
        <dbReference type="Pfam" id="PF01764"/>
    </source>
</evidence>
<dbReference type="OMA" id="SIGCCIC"/>
<evidence type="ECO:0000256" key="3">
    <source>
        <dbReference type="ARBA" id="ARBA00004651"/>
    </source>
</evidence>
<evidence type="ECO:0000256" key="10">
    <source>
        <dbReference type="ARBA" id="ARBA00022837"/>
    </source>
</evidence>
<evidence type="ECO:0000256" key="9">
    <source>
        <dbReference type="ARBA" id="ARBA00022801"/>
    </source>
</evidence>
<keyword evidence="11" id="KW-0442">Lipid degradation</keyword>
<dbReference type="Gene3D" id="3.40.50.1820">
    <property type="entry name" value="alpha/beta hydrolase"/>
    <property type="match status" value="1"/>
</dbReference>
<dbReference type="InterPro" id="IPR002921">
    <property type="entry name" value="Fungal_lipase-type"/>
</dbReference>
<accession>W6ULH3</accession>
<dbReference type="Pfam" id="PF01764">
    <property type="entry name" value="Lipase_3"/>
    <property type="match status" value="1"/>
</dbReference>
<keyword evidence="12 19" id="KW-1133">Transmembrane helix</keyword>
<dbReference type="EC" id="3.1.1.116" evidence="17"/>
<keyword evidence="7 19" id="KW-0812">Transmembrane</keyword>
<feature type="transmembrane region" description="Helical" evidence="19">
    <location>
        <begin position="1149"/>
        <end position="1170"/>
    </location>
</feature>